<comment type="caution">
    <text evidence="14">The sequence shown here is derived from an EMBL/GenBank/DDBJ whole genome shotgun (WGS) entry which is preliminary data.</text>
</comment>
<evidence type="ECO:0000256" key="6">
    <source>
        <dbReference type="ARBA" id="ARBA00022960"/>
    </source>
</evidence>
<feature type="domain" description="Mur ligase C-terminal" evidence="12">
    <location>
        <begin position="343"/>
        <end position="456"/>
    </location>
</feature>
<keyword evidence="3 10" id="KW-0132">Cell division</keyword>
<evidence type="ECO:0000256" key="1">
    <source>
        <dbReference type="ARBA" id="ARBA00022490"/>
    </source>
</evidence>
<dbReference type="EMBL" id="QUQO01000001">
    <property type="protein sequence ID" value="RFB04350.1"/>
    <property type="molecule type" value="Genomic_DNA"/>
</dbReference>
<dbReference type="GO" id="GO:0009252">
    <property type="term" value="P:peptidoglycan biosynthetic process"/>
    <property type="evidence" value="ECO:0007669"/>
    <property type="project" value="UniProtKB-UniRule"/>
</dbReference>
<evidence type="ECO:0000313" key="15">
    <source>
        <dbReference type="Proteomes" id="UP000264589"/>
    </source>
</evidence>
<comment type="subcellular location">
    <subcellularLocation>
        <location evidence="10 11">Cytoplasm</location>
    </subcellularLocation>
</comment>
<dbReference type="InterPro" id="IPR035911">
    <property type="entry name" value="MurE/MurF_N"/>
</dbReference>
<dbReference type="HAMAP" id="MF_02019">
    <property type="entry name" value="MurF"/>
    <property type="match status" value="1"/>
</dbReference>
<evidence type="ECO:0000256" key="9">
    <source>
        <dbReference type="ARBA" id="ARBA00023316"/>
    </source>
</evidence>
<comment type="pathway">
    <text evidence="10 11">Cell wall biogenesis; peptidoglycan biosynthesis.</text>
</comment>
<keyword evidence="1 10" id="KW-0963">Cytoplasm</keyword>
<evidence type="ECO:0000256" key="4">
    <source>
        <dbReference type="ARBA" id="ARBA00022741"/>
    </source>
</evidence>
<gene>
    <name evidence="10" type="primary">murF</name>
    <name evidence="14" type="ORF">DX908_03060</name>
</gene>
<dbReference type="GO" id="GO:0071555">
    <property type="term" value="P:cell wall organization"/>
    <property type="evidence" value="ECO:0007669"/>
    <property type="project" value="UniProtKB-KW"/>
</dbReference>
<sequence length="476" mass="48865">MSYPLSTSPLWSSHEAAAATGGKLVGEADWQVRGISFDTRTLKPGDLFVALEGARDGHDFLGVAAEKGAGAALVSKVPGDAPAGLPLLQVADTLDGLGALGAAARDRHFGKLVAVTGSVGKTTTKEMLRAALSPFGQVHAAEKSFNNHLGLPASLASMPSDSDFGVFEIGMNHSGEITPLVGLVRPHAAIITAIAPAHLAHFASVDEIAAAKAEILSGLRPGGTAILPSDSHYAGFLTEEARSHGVRHIIPFGETGAAEAGVMLTEYQGYAGGSTVIFQLDGETHDLMLSSPGKHLAMNALAVIAAGHAIGLPIKQVIQGLEKFRAGEGRGAQHKIEVEGGTLTILDEAYNANPASMAAALSVLAGMQPGPGGRRIAVLGEMKELGESAAALHAELAVPIAQARVDQVWLAGKDMTSLKDGLATNMLAGWSEDAAGLEDEIAKDLRAGDIVLFKGSNASGIGAVLASFLAKHVRPE</sequence>
<dbReference type="GO" id="GO:0005737">
    <property type="term" value="C:cytoplasm"/>
    <property type="evidence" value="ECO:0007669"/>
    <property type="project" value="UniProtKB-SubCell"/>
</dbReference>
<dbReference type="InterPro" id="IPR013221">
    <property type="entry name" value="Mur_ligase_cen"/>
</dbReference>
<reference evidence="14 15" key="1">
    <citation type="submission" date="2018-08" db="EMBL/GenBank/DDBJ databases">
        <title>Parvularcula sp. SM1705, isolated from surface water of the South Sea China.</title>
        <authorList>
            <person name="Sun L."/>
        </authorList>
    </citation>
    <scope>NUCLEOTIDE SEQUENCE [LARGE SCALE GENOMIC DNA]</scope>
    <source>
        <strain evidence="14 15">SM1705</strain>
    </source>
</reference>
<evidence type="ECO:0000256" key="7">
    <source>
        <dbReference type="ARBA" id="ARBA00022984"/>
    </source>
</evidence>
<dbReference type="Pfam" id="PF02875">
    <property type="entry name" value="Mur_ligase_C"/>
    <property type="match status" value="1"/>
</dbReference>
<protein>
    <recommendedName>
        <fullName evidence="10 11">UDP-N-acetylmuramoyl-tripeptide--D-alanyl-D-alanine ligase</fullName>
        <ecNumber evidence="10 11">6.3.2.10</ecNumber>
    </recommendedName>
    <alternativeName>
        <fullName evidence="10">D-alanyl-D-alanine-adding enzyme</fullName>
    </alternativeName>
</protein>
<dbReference type="Pfam" id="PF08245">
    <property type="entry name" value="Mur_ligase_M"/>
    <property type="match status" value="1"/>
</dbReference>
<dbReference type="InterPro" id="IPR036565">
    <property type="entry name" value="Mur-like_cat_sf"/>
</dbReference>
<dbReference type="OrthoDB" id="9800958at2"/>
<comment type="function">
    <text evidence="10 11">Involved in cell wall formation. Catalyzes the final step in the synthesis of UDP-N-acetylmuramoyl-pentapeptide, the precursor of murein.</text>
</comment>
<dbReference type="InParanoid" id="A0A371RFY3"/>
<feature type="domain" description="Mur ligase central" evidence="13">
    <location>
        <begin position="115"/>
        <end position="306"/>
    </location>
</feature>
<dbReference type="UniPathway" id="UPA00219"/>
<comment type="similarity">
    <text evidence="10">Belongs to the MurCDEF family. MurF subfamily.</text>
</comment>
<name>A0A371RFY3_9PROT</name>
<keyword evidence="4 10" id="KW-0547">Nucleotide-binding</keyword>
<dbReference type="RefSeq" id="WP_116390979.1">
    <property type="nucleotide sequence ID" value="NZ_QUQO01000001.1"/>
</dbReference>
<dbReference type="Gene3D" id="3.40.1190.10">
    <property type="entry name" value="Mur-like, catalytic domain"/>
    <property type="match status" value="1"/>
</dbReference>
<dbReference type="GO" id="GO:0008766">
    <property type="term" value="F:UDP-N-acetylmuramoylalanyl-D-glutamyl-2,6-diaminopimelate-D-alanyl-D-alanine ligase activity"/>
    <property type="evidence" value="ECO:0007669"/>
    <property type="project" value="RHEA"/>
</dbReference>
<dbReference type="InterPro" id="IPR036615">
    <property type="entry name" value="Mur_ligase_C_dom_sf"/>
</dbReference>
<evidence type="ECO:0000256" key="11">
    <source>
        <dbReference type="RuleBase" id="RU004136"/>
    </source>
</evidence>
<keyword evidence="7 10" id="KW-0573">Peptidoglycan synthesis</keyword>
<dbReference type="Gene3D" id="3.90.190.20">
    <property type="entry name" value="Mur ligase, C-terminal domain"/>
    <property type="match status" value="1"/>
</dbReference>
<dbReference type="GO" id="GO:0047480">
    <property type="term" value="F:UDP-N-acetylmuramoyl-tripeptide-D-alanyl-D-alanine ligase activity"/>
    <property type="evidence" value="ECO:0007669"/>
    <property type="project" value="UniProtKB-UniRule"/>
</dbReference>
<dbReference type="SUPFAM" id="SSF53623">
    <property type="entry name" value="MurD-like peptide ligases, catalytic domain"/>
    <property type="match status" value="1"/>
</dbReference>
<dbReference type="InterPro" id="IPR005863">
    <property type="entry name" value="UDP-N-AcMur_synth"/>
</dbReference>
<evidence type="ECO:0000256" key="5">
    <source>
        <dbReference type="ARBA" id="ARBA00022840"/>
    </source>
</evidence>
<keyword evidence="2 10" id="KW-0436">Ligase</keyword>
<evidence type="ECO:0000259" key="12">
    <source>
        <dbReference type="Pfam" id="PF02875"/>
    </source>
</evidence>
<evidence type="ECO:0000256" key="8">
    <source>
        <dbReference type="ARBA" id="ARBA00023306"/>
    </source>
</evidence>
<dbReference type="NCBIfam" id="TIGR01143">
    <property type="entry name" value="murF"/>
    <property type="match status" value="1"/>
</dbReference>
<evidence type="ECO:0000259" key="13">
    <source>
        <dbReference type="Pfam" id="PF08245"/>
    </source>
</evidence>
<organism evidence="14 15">
    <name type="scientific">Parvularcula marina</name>
    <dbReference type="NCBI Taxonomy" id="2292771"/>
    <lineage>
        <taxon>Bacteria</taxon>
        <taxon>Pseudomonadati</taxon>
        <taxon>Pseudomonadota</taxon>
        <taxon>Alphaproteobacteria</taxon>
        <taxon>Parvularculales</taxon>
        <taxon>Parvularculaceae</taxon>
        <taxon>Parvularcula</taxon>
    </lineage>
</organism>
<keyword evidence="6 10" id="KW-0133">Cell shape</keyword>
<dbReference type="Gene3D" id="3.40.1390.10">
    <property type="entry name" value="MurE/MurF, N-terminal domain"/>
    <property type="match status" value="1"/>
</dbReference>
<dbReference type="GO" id="GO:0051301">
    <property type="term" value="P:cell division"/>
    <property type="evidence" value="ECO:0007669"/>
    <property type="project" value="UniProtKB-KW"/>
</dbReference>
<evidence type="ECO:0000256" key="3">
    <source>
        <dbReference type="ARBA" id="ARBA00022618"/>
    </source>
</evidence>
<proteinExistence type="inferred from homology"/>
<dbReference type="SUPFAM" id="SSF63418">
    <property type="entry name" value="MurE/MurF N-terminal domain"/>
    <property type="match status" value="1"/>
</dbReference>
<evidence type="ECO:0000313" key="14">
    <source>
        <dbReference type="EMBL" id="RFB04350.1"/>
    </source>
</evidence>
<dbReference type="FunCoup" id="A0A371RFY3">
    <property type="interactions" value="399"/>
</dbReference>
<accession>A0A371RFY3</accession>
<dbReference type="InterPro" id="IPR004101">
    <property type="entry name" value="Mur_ligase_C"/>
</dbReference>
<dbReference type="Proteomes" id="UP000264589">
    <property type="component" value="Unassembled WGS sequence"/>
</dbReference>
<dbReference type="PANTHER" id="PTHR43024">
    <property type="entry name" value="UDP-N-ACETYLMURAMOYL-TRIPEPTIDE--D-ALANYL-D-ALANINE LIGASE"/>
    <property type="match status" value="1"/>
</dbReference>
<dbReference type="SUPFAM" id="SSF53244">
    <property type="entry name" value="MurD-like peptide ligases, peptide-binding domain"/>
    <property type="match status" value="1"/>
</dbReference>
<evidence type="ECO:0000256" key="10">
    <source>
        <dbReference type="HAMAP-Rule" id="MF_02019"/>
    </source>
</evidence>
<comment type="catalytic activity">
    <reaction evidence="10 11">
        <text>D-alanyl-D-alanine + UDP-N-acetyl-alpha-D-muramoyl-L-alanyl-gamma-D-glutamyl-meso-2,6-diaminopimelate + ATP = UDP-N-acetyl-alpha-D-muramoyl-L-alanyl-gamma-D-glutamyl-meso-2,6-diaminopimeloyl-D-alanyl-D-alanine + ADP + phosphate + H(+)</text>
        <dbReference type="Rhea" id="RHEA:28374"/>
        <dbReference type="ChEBI" id="CHEBI:15378"/>
        <dbReference type="ChEBI" id="CHEBI:30616"/>
        <dbReference type="ChEBI" id="CHEBI:43474"/>
        <dbReference type="ChEBI" id="CHEBI:57822"/>
        <dbReference type="ChEBI" id="CHEBI:61386"/>
        <dbReference type="ChEBI" id="CHEBI:83905"/>
        <dbReference type="ChEBI" id="CHEBI:456216"/>
        <dbReference type="EC" id="6.3.2.10"/>
    </reaction>
</comment>
<dbReference type="GO" id="GO:0005524">
    <property type="term" value="F:ATP binding"/>
    <property type="evidence" value="ECO:0007669"/>
    <property type="project" value="UniProtKB-UniRule"/>
</dbReference>
<feature type="binding site" evidence="10">
    <location>
        <begin position="117"/>
        <end position="123"/>
    </location>
    <ligand>
        <name>ATP</name>
        <dbReference type="ChEBI" id="CHEBI:30616"/>
    </ligand>
</feature>
<keyword evidence="5 10" id="KW-0067">ATP-binding</keyword>
<dbReference type="GO" id="GO:0008360">
    <property type="term" value="P:regulation of cell shape"/>
    <property type="evidence" value="ECO:0007669"/>
    <property type="project" value="UniProtKB-KW"/>
</dbReference>
<keyword evidence="9 10" id="KW-0961">Cell wall biogenesis/degradation</keyword>
<dbReference type="AlphaFoldDB" id="A0A371RFY3"/>
<evidence type="ECO:0000256" key="2">
    <source>
        <dbReference type="ARBA" id="ARBA00022598"/>
    </source>
</evidence>
<keyword evidence="15" id="KW-1185">Reference proteome</keyword>
<dbReference type="EC" id="6.3.2.10" evidence="10 11"/>
<keyword evidence="8 10" id="KW-0131">Cell cycle</keyword>
<dbReference type="InterPro" id="IPR051046">
    <property type="entry name" value="MurCDEF_CellWall_CoF430Synth"/>
</dbReference>
<dbReference type="PANTHER" id="PTHR43024:SF1">
    <property type="entry name" value="UDP-N-ACETYLMURAMOYL-TRIPEPTIDE--D-ALANYL-D-ALANINE LIGASE"/>
    <property type="match status" value="1"/>
</dbReference>